<evidence type="ECO:0000256" key="1">
    <source>
        <dbReference type="SAM" id="MobiDB-lite"/>
    </source>
</evidence>
<protein>
    <submittedName>
        <fullName evidence="2">Uncharacterized protein</fullName>
    </submittedName>
</protein>
<dbReference type="EMBL" id="CP015961">
    <property type="protein sequence ID" value="ANI91667.1"/>
    <property type="molecule type" value="Genomic_DNA"/>
</dbReference>
<name>A0A173LK59_9ACTN</name>
<dbReference type="STRING" id="499555.BJL86_0873"/>
<gene>
    <name evidence="2" type="ORF">BJL86_0873</name>
</gene>
<dbReference type="KEGG" id="dtm:BJL86_0873"/>
<dbReference type="Proteomes" id="UP000186104">
    <property type="component" value="Chromosome"/>
</dbReference>
<organism evidence="2 3">
    <name type="scientific">Dietzia timorensis</name>
    <dbReference type="NCBI Taxonomy" id="499555"/>
    <lineage>
        <taxon>Bacteria</taxon>
        <taxon>Bacillati</taxon>
        <taxon>Actinomycetota</taxon>
        <taxon>Actinomycetes</taxon>
        <taxon>Mycobacteriales</taxon>
        <taxon>Dietziaceae</taxon>
        <taxon>Dietzia</taxon>
    </lineage>
</organism>
<accession>A0A173LK59</accession>
<reference evidence="2 3" key="1">
    <citation type="submission" date="2016-06" db="EMBL/GenBank/DDBJ databases">
        <title>Complete genome sequence of a saline-alkali tolerant type strain Dietzia timorensis ID05-A0528T.</title>
        <authorList>
            <person name="Wu X."/>
        </authorList>
    </citation>
    <scope>NUCLEOTIDE SEQUENCE [LARGE SCALE GENOMIC DNA]</scope>
    <source>
        <strain evidence="2 3">ID05-A0528</strain>
    </source>
</reference>
<keyword evidence="3" id="KW-1185">Reference proteome</keyword>
<evidence type="ECO:0000313" key="3">
    <source>
        <dbReference type="Proteomes" id="UP000186104"/>
    </source>
</evidence>
<proteinExistence type="predicted"/>
<dbReference type="AlphaFoldDB" id="A0A173LK59"/>
<sequence>MSKKNEYAPAGNRGATNEIQCVEDLASESTAERGAPGSASTHLPAIPAYMLIVEIKGDKYQRRPYMSLSSAEKAVERARSQGRYATVRLVACTPVPGGDLA</sequence>
<evidence type="ECO:0000313" key="2">
    <source>
        <dbReference type="EMBL" id="ANI91667.1"/>
    </source>
</evidence>
<feature type="region of interest" description="Disordered" evidence="1">
    <location>
        <begin position="1"/>
        <end position="42"/>
    </location>
</feature>